<proteinExistence type="predicted"/>
<feature type="non-terminal residue" evidence="3">
    <location>
        <position position="1"/>
    </location>
</feature>
<dbReference type="Pfam" id="PF10162">
    <property type="entry name" value="G8"/>
    <property type="match status" value="1"/>
</dbReference>
<dbReference type="AlphaFoldDB" id="A0A2P6MT58"/>
<feature type="compositionally biased region" description="Polar residues" evidence="1">
    <location>
        <begin position="337"/>
        <end position="346"/>
    </location>
</feature>
<evidence type="ECO:0000313" key="4">
    <source>
        <dbReference type="Proteomes" id="UP000241769"/>
    </source>
</evidence>
<evidence type="ECO:0000259" key="2">
    <source>
        <dbReference type="PROSITE" id="PS51484"/>
    </source>
</evidence>
<dbReference type="PROSITE" id="PS51484">
    <property type="entry name" value="G8"/>
    <property type="match status" value="1"/>
</dbReference>
<dbReference type="InParanoid" id="A0A2P6MT58"/>
<feature type="region of interest" description="Disordered" evidence="1">
    <location>
        <begin position="411"/>
        <end position="431"/>
    </location>
</feature>
<feature type="region of interest" description="Disordered" evidence="1">
    <location>
        <begin position="337"/>
        <end position="367"/>
    </location>
</feature>
<dbReference type="InterPro" id="IPR019316">
    <property type="entry name" value="G8_domain"/>
</dbReference>
<evidence type="ECO:0000256" key="1">
    <source>
        <dbReference type="SAM" id="MobiDB-lite"/>
    </source>
</evidence>
<protein>
    <recommendedName>
        <fullName evidence="2">G8 domain-containing protein</fullName>
    </recommendedName>
</protein>
<comment type="caution">
    <text evidence="3">The sequence shown here is derived from an EMBL/GenBank/DDBJ whole genome shotgun (WGS) entry which is preliminary data.</text>
</comment>
<name>A0A2P6MT58_9EUKA</name>
<evidence type="ECO:0000313" key="3">
    <source>
        <dbReference type="EMBL" id="PRP74888.1"/>
    </source>
</evidence>
<keyword evidence="4" id="KW-1185">Reference proteome</keyword>
<sequence>LAREDSERLKRMDEILSAKDTISVPLYGMGSTVCKAILATVKLTLTKTIDEDVQLDPENAAKMYTTYDLPKGKHSEDAIAAACTHLQNELTKFGVPFGIDDFEIRAVSTTTLWDNIKLGKFILSGGTDAVIVPGRLRVVVEFKDEEKLKSTDSQCIGELLCGLATSEHLVLVVKTDLKTRFDFWTPKDGSYSVWRCSNMQKAMQHISQFLLNSSKLALFRELNMDLPELRAMKQVRTAYDGGVVEDMLNIIPDLPKEERLPYYYKIIPYSGLRNSAYEKEFNAGHTNRAARVCRNSSELRTCRDIKICVSVLSCNFWICLDKKLLVLELTAYKNKNGEITSSNGDPTSHPKPLKQTGINHNSSGKDPCSSEIAQEILPLSATVVTFTSLWTLFPGTMEMADSEPAYSESVLPSVQKHSIQRNKHERGSYSPSPMYYSHSLSAGSSVNIQSNQRVLLDQAPSFIDTITVQGTLAFSDRSQELLTTGLVIAANGPLIAGTIDCPITQKVIITLCGAPPRPRDATTLGTESDPWVGTLKYGSKGLVVKTGGAIQMFGCKSGPT</sequence>
<reference evidence="3 4" key="1">
    <citation type="journal article" date="2018" name="Genome Biol. Evol.">
        <title>Multiple Roots of Fruiting Body Formation in Amoebozoa.</title>
        <authorList>
            <person name="Hillmann F."/>
            <person name="Forbes G."/>
            <person name="Novohradska S."/>
            <person name="Ferling I."/>
            <person name="Riege K."/>
            <person name="Groth M."/>
            <person name="Westermann M."/>
            <person name="Marz M."/>
            <person name="Spaller T."/>
            <person name="Winckler T."/>
            <person name="Schaap P."/>
            <person name="Glockner G."/>
        </authorList>
    </citation>
    <scope>NUCLEOTIDE SEQUENCE [LARGE SCALE GENOMIC DNA]</scope>
    <source>
        <strain evidence="3 4">Jena</strain>
    </source>
</reference>
<dbReference type="Proteomes" id="UP000241769">
    <property type="component" value="Unassembled WGS sequence"/>
</dbReference>
<dbReference type="EMBL" id="MDYQ01000434">
    <property type="protein sequence ID" value="PRP74888.1"/>
    <property type="molecule type" value="Genomic_DNA"/>
</dbReference>
<gene>
    <name evidence="3" type="ORF">PROFUN_16097</name>
</gene>
<feature type="domain" description="G8" evidence="2">
    <location>
        <begin position="433"/>
        <end position="560"/>
    </location>
</feature>
<accession>A0A2P6MT58</accession>
<organism evidence="3 4">
    <name type="scientific">Planoprotostelium fungivorum</name>
    <dbReference type="NCBI Taxonomy" id="1890364"/>
    <lineage>
        <taxon>Eukaryota</taxon>
        <taxon>Amoebozoa</taxon>
        <taxon>Evosea</taxon>
        <taxon>Variosea</taxon>
        <taxon>Cavosteliida</taxon>
        <taxon>Cavosteliaceae</taxon>
        <taxon>Planoprotostelium</taxon>
    </lineage>
</organism>
<dbReference type="SMART" id="SM01225">
    <property type="entry name" value="G8"/>
    <property type="match status" value="1"/>
</dbReference>